<dbReference type="EMBL" id="JASJQH010001779">
    <property type="protein sequence ID" value="KAK9760810.1"/>
    <property type="molecule type" value="Genomic_DNA"/>
</dbReference>
<keyword evidence="1" id="KW-0238">DNA-binding</keyword>
<dbReference type="InterPro" id="IPR000232">
    <property type="entry name" value="HSF_DNA-bd"/>
</dbReference>
<dbReference type="Proteomes" id="UP001479436">
    <property type="component" value="Unassembled WGS sequence"/>
</dbReference>
<protein>
    <recommendedName>
        <fullName evidence="2">HSF-type DNA-binding domain-containing protein</fullName>
    </recommendedName>
</protein>
<feature type="domain" description="HSF-type DNA-binding" evidence="2">
    <location>
        <begin position="2"/>
        <end position="42"/>
    </location>
</feature>
<gene>
    <name evidence="3" type="ORF">K7432_014780</name>
</gene>
<name>A0ABR2WH32_9FUNG</name>
<dbReference type="Pfam" id="PF00447">
    <property type="entry name" value="HSF_DNA-bind"/>
    <property type="match status" value="1"/>
</dbReference>
<evidence type="ECO:0000259" key="2">
    <source>
        <dbReference type="Pfam" id="PF00447"/>
    </source>
</evidence>
<feature type="non-terminal residue" evidence="3">
    <location>
        <position position="1"/>
    </location>
</feature>
<comment type="caution">
    <text evidence="3">The sequence shown here is derived from an EMBL/GenBank/DDBJ whole genome shotgun (WGS) entry which is preliminary data.</text>
</comment>
<keyword evidence="4" id="KW-1185">Reference proteome</keyword>
<evidence type="ECO:0000256" key="1">
    <source>
        <dbReference type="ARBA" id="ARBA00023125"/>
    </source>
</evidence>
<evidence type="ECO:0000313" key="4">
    <source>
        <dbReference type="Proteomes" id="UP001479436"/>
    </source>
</evidence>
<accession>A0ABR2WH32</accession>
<sequence length="185" mass="21173">NYGFERVSDRRRTKQSGVTSWMIYSHQYFKRDQPDSLLLIQRISSPYSKVRNQVPTLAENKDIRPKLLTSPLSSISSSTPRVSLLSICNKDTVVEFSSCTALKCEVAALRKTIEYYKYLIEDSVYYIDILVKDQAACTNDMSQFLIPFFTVPISLEDGLLGLWANSNPNVYSYFCPYPSSMDDNE</sequence>
<evidence type="ECO:0000313" key="3">
    <source>
        <dbReference type="EMBL" id="KAK9760810.1"/>
    </source>
</evidence>
<organism evidence="3 4">
    <name type="scientific">Basidiobolus ranarum</name>
    <dbReference type="NCBI Taxonomy" id="34480"/>
    <lineage>
        <taxon>Eukaryota</taxon>
        <taxon>Fungi</taxon>
        <taxon>Fungi incertae sedis</taxon>
        <taxon>Zoopagomycota</taxon>
        <taxon>Entomophthoromycotina</taxon>
        <taxon>Basidiobolomycetes</taxon>
        <taxon>Basidiobolales</taxon>
        <taxon>Basidiobolaceae</taxon>
        <taxon>Basidiobolus</taxon>
    </lineage>
</organism>
<proteinExistence type="predicted"/>
<reference evidence="3 4" key="1">
    <citation type="submission" date="2023-04" db="EMBL/GenBank/DDBJ databases">
        <title>Genome of Basidiobolus ranarum AG-B5.</title>
        <authorList>
            <person name="Stajich J.E."/>
            <person name="Carter-House D."/>
            <person name="Gryganskyi A."/>
        </authorList>
    </citation>
    <scope>NUCLEOTIDE SEQUENCE [LARGE SCALE GENOMIC DNA]</scope>
    <source>
        <strain evidence="3 4">AG-B5</strain>
    </source>
</reference>